<dbReference type="Proteomes" id="UP001209878">
    <property type="component" value="Unassembled WGS sequence"/>
</dbReference>
<dbReference type="GO" id="GO:0005886">
    <property type="term" value="C:plasma membrane"/>
    <property type="evidence" value="ECO:0007669"/>
    <property type="project" value="TreeGrafter"/>
</dbReference>
<keyword evidence="4" id="KW-1133">Transmembrane helix</keyword>
<evidence type="ECO:0000256" key="1">
    <source>
        <dbReference type="ARBA" id="ARBA00004370"/>
    </source>
</evidence>
<accession>A0AAD9NUR1</accession>
<dbReference type="Pfam" id="PF02010">
    <property type="entry name" value="REJ"/>
    <property type="match status" value="1"/>
</dbReference>
<comment type="caution">
    <text evidence="7">The sequence shown here is derived from an EMBL/GenBank/DDBJ whole genome shotgun (WGS) entry which is preliminary data.</text>
</comment>
<dbReference type="EMBL" id="JAODUO010000400">
    <property type="protein sequence ID" value="KAK2181406.1"/>
    <property type="molecule type" value="Genomic_DNA"/>
</dbReference>
<comment type="subcellular location">
    <subcellularLocation>
        <location evidence="1">Membrane</location>
    </subcellularLocation>
</comment>
<organism evidence="7 8">
    <name type="scientific">Ridgeia piscesae</name>
    <name type="common">Tubeworm</name>
    <dbReference type="NCBI Taxonomy" id="27915"/>
    <lineage>
        <taxon>Eukaryota</taxon>
        <taxon>Metazoa</taxon>
        <taxon>Spiralia</taxon>
        <taxon>Lophotrochozoa</taxon>
        <taxon>Annelida</taxon>
        <taxon>Polychaeta</taxon>
        <taxon>Sedentaria</taxon>
        <taxon>Canalipalpata</taxon>
        <taxon>Sabellida</taxon>
        <taxon>Siboglinidae</taxon>
        <taxon>Ridgeia</taxon>
    </lineage>
</organism>
<evidence type="ECO:0000256" key="2">
    <source>
        <dbReference type="ARBA" id="ARBA00022692"/>
    </source>
</evidence>
<evidence type="ECO:0000313" key="7">
    <source>
        <dbReference type="EMBL" id="KAK2181406.1"/>
    </source>
</evidence>
<proteinExistence type="predicted"/>
<dbReference type="GO" id="GO:0006816">
    <property type="term" value="P:calcium ion transport"/>
    <property type="evidence" value="ECO:0007669"/>
    <property type="project" value="TreeGrafter"/>
</dbReference>
<feature type="domain" description="PKD/REJ-like" evidence="6">
    <location>
        <begin position="3"/>
        <end position="161"/>
    </location>
</feature>
<dbReference type="InterPro" id="IPR002859">
    <property type="entry name" value="PKD/REJ-like"/>
</dbReference>
<dbReference type="PANTHER" id="PTHR46730">
    <property type="entry name" value="POLYCYSTIN-1"/>
    <property type="match status" value="1"/>
</dbReference>
<name>A0AAD9NUR1_RIDPI</name>
<evidence type="ECO:0000256" key="3">
    <source>
        <dbReference type="ARBA" id="ARBA00022737"/>
    </source>
</evidence>
<evidence type="ECO:0000313" key="8">
    <source>
        <dbReference type="Proteomes" id="UP001209878"/>
    </source>
</evidence>
<keyword evidence="3" id="KW-0677">Repeat</keyword>
<reference evidence="7" key="1">
    <citation type="journal article" date="2023" name="Mol. Biol. Evol.">
        <title>Third-Generation Sequencing Reveals the Adaptive Role of the Epigenome in Three Deep-Sea Polychaetes.</title>
        <authorList>
            <person name="Perez M."/>
            <person name="Aroh O."/>
            <person name="Sun Y."/>
            <person name="Lan Y."/>
            <person name="Juniper S.K."/>
            <person name="Young C.R."/>
            <person name="Angers B."/>
            <person name="Qian P.Y."/>
        </authorList>
    </citation>
    <scope>NUCLEOTIDE SEQUENCE</scope>
    <source>
        <strain evidence="7">R07B-5</strain>
    </source>
</reference>
<keyword evidence="5" id="KW-0472">Membrane</keyword>
<protein>
    <recommendedName>
        <fullName evidence="6">PKD/REJ-like domain-containing protein</fullName>
    </recommendedName>
</protein>
<dbReference type="PANTHER" id="PTHR46730:SF1">
    <property type="entry name" value="PLAT DOMAIN-CONTAINING PROTEIN"/>
    <property type="match status" value="1"/>
</dbReference>
<dbReference type="AlphaFoldDB" id="A0AAD9NUR1"/>
<gene>
    <name evidence="7" type="ORF">NP493_400g02009</name>
</gene>
<keyword evidence="2" id="KW-0812">Transmembrane</keyword>
<evidence type="ECO:0000256" key="4">
    <source>
        <dbReference type="ARBA" id="ARBA00022989"/>
    </source>
</evidence>
<sequence length="251" mass="29370">MLCFRCERNCKKEVNTNEDFVLMAEYEDFLPNIEDYYLWTVLSDGEVVDEKYIEYYGRTLTIRTGFLQRGQRYNVSVTVGEIWCEWMNGQASYIFDVAVPPLAGNCSIFPTEGYVDDTMFVIACNNFYDEDQSLHYMFFVEKCMKDPLHPHGVLLYRHINTTYINQIPFCFTLQLRYLIKMLSFLNVTDPVSIFQKAHCLNIITMVTRLDSKTQNSAVLMYRDMVRTLRKLALSSDLRTSGTIFENCARYG</sequence>
<dbReference type="GO" id="GO:0005261">
    <property type="term" value="F:monoatomic cation channel activity"/>
    <property type="evidence" value="ECO:0007669"/>
    <property type="project" value="TreeGrafter"/>
</dbReference>
<evidence type="ECO:0000256" key="5">
    <source>
        <dbReference type="ARBA" id="ARBA00023136"/>
    </source>
</evidence>
<evidence type="ECO:0000259" key="6">
    <source>
        <dbReference type="Pfam" id="PF02010"/>
    </source>
</evidence>
<keyword evidence="8" id="KW-1185">Reference proteome</keyword>